<reference evidence="1 2" key="1">
    <citation type="submission" date="2022-12" db="EMBL/GenBank/DDBJ databases">
        <title>Chromosome-scale assembly of the Ensete ventricosum genome.</title>
        <authorList>
            <person name="Dussert Y."/>
            <person name="Stocks J."/>
            <person name="Wendawek A."/>
            <person name="Woldeyes F."/>
            <person name="Nichols R.A."/>
            <person name="Borrell J.S."/>
        </authorList>
    </citation>
    <scope>NUCLEOTIDE SEQUENCE [LARGE SCALE GENOMIC DNA]</scope>
    <source>
        <strain evidence="2">cv. Maze</strain>
        <tissue evidence="1">Seeds</tissue>
    </source>
</reference>
<accession>A0AAV8R3H3</accession>
<name>A0AAV8R3H3_ENSVE</name>
<organism evidence="1 2">
    <name type="scientific">Ensete ventricosum</name>
    <name type="common">Abyssinian banana</name>
    <name type="synonym">Musa ensete</name>
    <dbReference type="NCBI Taxonomy" id="4639"/>
    <lineage>
        <taxon>Eukaryota</taxon>
        <taxon>Viridiplantae</taxon>
        <taxon>Streptophyta</taxon>
        <taxon>Embryophyta</taxon>
        <taxon>Tracheophyta</taxon>
        <taxon>Spermatophyta</taxon>
        <taxon>Magnoliopsida</taxon>
        <taxon>Liliopsida</taxon>
        <taxon>Zingiberales</taxon>
        <taxon>Musaceae</taxon>
        <taxon>Ensete</taxon>
    </lineage>
</organism>
<proteinExistence type="predicted"/>
<evidence type="ECO:0000313" key="1">
    <source>
        <dbReference type="EMBL" id="KAJ8493560.1"/>
    </source>
</evidence>
<dbReference type="AlphaFoldDB" id="A0AAV8R3H3"/>
<evidence type="ECO:0000313" key="2">
    <source>
        <dbReference type="Proteomes" id="UP001222027"/>
    </source>
</evidence>
<protein>
    <submittedName>
        <fullName evidence="1">Uncharacterized protein</fullName>
    </submittedName>
</protein>
<gene>
    <name evidence="1" type="ORF">OPV22_015281</name>
</gene>
<dbReference type="Proteomes" id="UP001222027">
    <property type="component" value="Unassembled WGS sequence"/>
</dbReference>
<comment type="caution">
    <text evidence="1">The sequence shown here is derived from an EMBL/GenBank/DDBJ whole genome shotgun (WGS) entry which is preliminary data.</text>
</comment>
<keyword evidence="2" id="KW-1185">Reference proteome</keyword>
<dbReference type="EMBL" id="JAQQAF010000004">
    <property type="protein sequence ID" value="KAJ8493560.1"/>
    <property type="molecule type" value="Genomic_DNA"/>
</dbReference>
<sequence length="177" mass="19438">MRFQKVAADCWHLMNAEAWILLHLQISVEHELASLKATKATVLGCPIQRKHHQFCFLDKREGFRGASNKTDSTGDVFHSSFAPPSSLTAYMTWEGGGGGAWRALEVEKKKGGGRMTGIKSREKCNDEDALSLCLTGLLTLERGNLSLKSLANQKSHYLAASLSLEPLSRSKAMSDCL</sequence>